<dbReference type="Proteomes" id="UP000009877">
    <property type="component" value="Unassembled WGS sequence"/>
</dbReference>
<sequence length="113" mass="11934">MSATTAVEICRLEDLETGWGEVALVEGRQVAVFRLPDDTVAAVGHADPRSGALVMARGIVGATLDGTPTIASPLYKEVYDLRTGQCLTTDAYELPVHDATVSPQGRVVVGLRP</sequence>
<feature type="domain" description="Rieske-like [2Fe-2S]" evidence="3">
    <location>
        <begin position="7"/>
        <end position="109"/>
    </location>
</feature>
<accession>M2WEU6</accession>
<dbReference type="GO" id="GO:0042128">
    <property type="term" value="P:nitrate assimilation"/>
    <property type="evidence" value="ECO:0007669"/>
    <property type="project" value="UniProtKB-KW"/>
</dbReference>
<gene>
    <name evidence="4" type="ORF">C884_02213</name>
</gene>
<name>M2WEU6_9MICC</name>
<dbReference type="InterPro" id="IPR012748">
    <property type="entry name" value="Rieske-like_NirD"/>
</dbReference>
<dbReference type="InterPro" id="IPR017881">
    <property type="entry name" value="NirD"/>
</dbReference>
<dbReference type="STRING" id="71999.KPaMU14_09160"/>
<dbReference type="InterPro" id="IPR036922">
    <property type="entry name" value="Rieske_2Fe-2S_sf"/>
</dbReference>
<dbReference type="Gene3D" id="2.102.10.10">
    <property type="entry name" value="Rieske [2Fe-2S] iron-sulphur domain"/>
    <property type="match status" value="1"/>
</dbReference>
<evidence type="ECO:0000256" key="1">
    <source>
        <dbReference type="ARBA" id="ARBA00023002"/>
    </source>
</evidence>
<organism evidence="4 5">
    <name type="scientific">Kocuria palustris PEL</name>
    <dbReference type="NCBI Taxonomy" id="1236550"/>
    <lineage>
        <taxon>Bacteria</taxon>
        <taxon>Bacillati</taxon>
        <taxon>Actinomycetota</taxon>
        <taxon>Actinomycetes</taxon>
        <taxon>Micrococcales</taxon>
        <taxon>Micrococcaceae</taxon>
        <taxon>Kocuria</taxon>
    </lineage>
</organism>
<keyword evidence="2" id="KW-0534">Nitrate assimilation</keyword>
<proteinExistence type="predicted"/>
<dbReference type="EMBL" id="ANHZ02000006">
    <property type="protein sequence ID" value="EME37057.1"/>
    <property type="molecule type" value="Genomic_DNA"/>
</dbReference>
<dbReference type="SUPFAM" id="SSF50022">
    <property type="entry name" value="ISP domain"/>
    <property type="match status" value="1"/>
</dbReference>
<dbReference type="NCBIfam" id="TIGR02378">
    <property type="entry name" value="nirD_assim_sml"/>
    <property type="match status" value="1"/>
</dbReference>
<protein>
    <submittedName>
        <fullName evidence="4">Nitrite reductase</fullName>
    </submittedName>
</protein>
<evidence type="ECO:0000256" key="2">
    <source>
        <dbReference type="ARBA" id="ARBA00023063"/>
    </source>
</evidence>
<dbReference type="AlphaFoldDB" id="M2WEU6"/>
<evidence type="ECO:0000259" key="3">
    <source>
        <dbReference type="Pfam" id="PF13806"/>
    </source>
</evidence>
<evidence type="ECO:0000313" key="5">
    <source>
        <dbReference type="Proteomes" id="UP000009877"/>
    </source>
</evidence>
<reference evidence="4 5" key="1">
    <citation type="journal article" date="2014" name="Genome Announc.">
        <title>Draft Genome Sequence of Kocuria palustris PEL.</title>
        <authorList>
            <person name="Sharma G."/>
            <person name="Khatri I."/>
            <person name="Subramanian S."/>
        </authorList>
    </citation>
    <scope>NUCLEOTIDE SEQUENCE [LARGE SCALE GENOMIC DNA]</scope>
    <source>
        <strain evidence="4 5">PEL</strain>
    </source>
</reference>
<dbReference type="Pfam" id="PF13806">
    <property type="entry name" value="Rieske_2"/>
    <property type="match status" value="1"/>
</dbReference>
<dbReference type="PANTHER" id="PTHR40562">
    <property type="match status" value="1"/>
</dbReference>
<comment type="caution">
    <text evidence="4">The sequence shown here is derived from an EMBL/GenBank/DDBJ whole genome shotgun (WGS) entry which is preliminary data.</text>
</comment>
<dbReference type="RefSeq" id="WP_006214233.1">
    <property type="nucleotide sequence ID" value="NZ_ANHZ02000006.1"/>
</dbReference>
<keyword evidence="5" id="KW-1185">Reference proteome</keyword>
<dbReference type="PANTHER" id="PTHR40562:SF1">
    <property type="entry name" value="NITRITE REDUCTASE (NADH) SMALL SUBUNIT"/>
    <property type="match status" value="1"/>
</dbReference>
<dbReference type="GO" id="GO:0008942">
    <property type="term" value="F:nitrite reductase [NAD(P)H] activity"/>
    <property type="evidence" value="ECO:0007669"/>
    <property type="project" value="InterPro"/>
</dbReference>
<keyword evidence="1" id="KW-0560">Oxidoreductase</keyword>
<dbReference type="GO" id="GO:0051537">
    <property type="term" value="F:2 iron, 2 sulfur cluster binding"/>
    <property type="evidence" value="ECO:0007669"/>
    <property type="project" value="InterPro"/>
</dbReference>
<evidence type="ECO:0000313" key="4">
    <source>
        <dbReference type="EMBL" id="EME37057.1"/>
    </source>
</evidence>
<dbReference type="PROSITE" id="PS51300">
    <property type="entry name" value="NIRD"/>
    <property type="match status" value="1"/>
</dbReference>